<sequence>MNLRQLLQHFTLQLRDIYDAEEVASIFYLATGHVSGLSRAELSLRNDRELTGVEADRYTAILKALESGRPIQYILGETEFYGLPFKVNPAVLIPRPETEELVEWVLESCALTAASGGKMRILDIGTGSGCIAVSLKKNLPDFEVFALDVSEAAIEIATANAILNEVDIRFIKADIRKYVSKQKFDLIVSNPPYITLKEQAEMHENVLAHEPHLALFVADEKPLEFYEAIADFAQVHLSGMGLLFFEINANSGKETVDMLTAKSFINIEVKKDMQGKDRMIRCRKGQPV</sequence>
<keyword evidence="2" id="KW-1185">Reference proteome</keyword>
<name>A0ACC6KSY4_9SPHI</name>
<gene>
    <name evidence="1" type="ORF">J2X78_000790</name>
</gene>
<dbReference type="Proteomes" id="UP001246858">
    <property type="component" value="Unassembled WGS sequence"/>
</dbReference>
<dbReference type="EC" id="2.1.1.297" evidence="1"/>
<protein>
    <submittedName>
        <fullName evidence="1">Release factor glutamine methyltransferase</fullName>
        <ecNumber evidence="1">2.1.1.297</ecNumber>
    </submittedName>
</protein>
<keyword evidence="1" id="KW-0808">Transferase</keyword>
<accession>A0ACC6KSY4</accession>
<evidence type="ECO:0000313" key="1">
    <source>
        <dbReference type="EMBL" id="MDR6782238.1"/>
    </source>
</evidence>
<comment type="caution">
    <text evidence="1">The sequence shown here is derived from an EMBL/GenBank/DDBJ whole genome shotgun (WGS) entry which is preliminary data.</text>
</comment>
<organism evidence="1 2">
    <name type="scientific">Pedobacter africanus</name>
    <dbReference type="NCBI Taxonomy" id="151894"/>
    <lineage>
        <taxon>Bacteria</taxon>
        <taxon>Pseudomonadati</taxon>
        <taxon>Bacteroidota</taxon>
        <taxon>Sphingobacteriia</taxon>
        <taxon>Sphingobacteriales</taxon>
        <taxon>Sphingobacteriaceae</taxon>
        <taxon>Pedobacter</taxon>
    </lineage>
</organism>
<evidence type="ECO:0000313" key="2">
    <source>
        <dbReference type="Proteomes" id="UP001246858"/>
    </source>
</evidence>
<dbReference type="EMBL" id="JAVDTF010000001">
    <property type="protein sequence ID" value="MDR6782238.1"/>
    <property type="molecule type" value="Genomic_DNA"/>
</dbReference>
<proteinExistence type="predicted"/>
<keyword evidence="1" id="KW-0489">Methyltransferase</keyword>
<reference evidence="1" key="1">
    <citation type="submission" date="2023-07" db="EMBL/GenBank/DDBJ databases">
        <title>Sorghum-associated microbial communities from plants grown in Nebraska, USA.</title>
        <authorList>
            <person name="Schachtman D."/>
        </authorList>
    </citation>
    <scope>NUCLEOTIDE SEQUENCE</scope>
    <source>
        <strain evidence="1">2697</strain>
    </source>
</reference>